<evidence type="ECO:0000259" key="3">
    <source>
        <dbReference type="PROSITE" id="PS50198"/>
    </source>
</evidence>
<protein>
    <submittedName>
        <fullName evidence="4">Peptidylprolyl isomerase</fullName>
    </submittedName>
</protein>
<dbReference type="InterPro" id="IPR027304">
    <property type="entry name" value="Trigger_fact/SurA_dom_sf"/>
</dbReference>
<accession>A0A0B3VV65</accession>
<evidence type="ECO:0000256" key="1">
    <source>
        <dbReference type="PROSITE-ProRule" id="PRU00278"/>
    </source>
</evidence>
<dbReference type="OrthoDB" id="14196at2"/>
<dbReference type="SUPFAM" id="SSF54534">
    <property type="entry name" value="FKBP-like"/>
    <property type="match status" value="1"/>
</dbReference>
<comment type="caution">
    <text evidence="4">The sequence shown here is derived from an EMBL/GenBank/DDBJ whole genome shotgun (WGS) entry which is preliminary data.</text>
</comment>
<keyword evidence="1 4" id="KW-0413">Isomerase</keyword>
<dbReference type="PROSITE" id="PS50198">
    <property type="entry name" value="PPIC_PPIASE_2"/>
    <property type="match status" value="1"/>
</dbReference>
<evidence type="ECO:0000313" key="4">
    <source>
        <dbReference type="EMBL" id="KHS56499.1"/>
    </source>
</evidence>
<dbReference type="RefSeq" id="WP_039680468.1">
    <property type="nucleotide sequence ID" value="NZ_JAWGXO010000009.1"/>
</dbReference>
<feature type="signal peptide" evidence="2">
    <location>
        <begin position="1"/>
        <end position="21"/>
    </location>
</feature>
<sequence>MKKIFTLILCLMMTMSLIGCSADKKAVATVNGQDITLGNYEKLLALNKSSMESYYGSDIWSTEIEKGKTYEDTLRDMVLQTMIGSEVIYQQAEKEKVAPTDKQIQEQIDSFNETTKDDADYQAELKKMGIDEEFLKFQFARDLANSNLQEKFEKDTKISEEDMKKYYEDNKKSFYTDTVTASHILLKTQDDKGKELSAEKKKEAKKKAEEALAKVKAGEDFAKVAKEYSQDASASSGGDLGTFGRNQMVTEFEDAAFSMKPGEISDLVETQYGYHIIKVTDRVDKQETYDDVKDQIKSTLASEKYTEYVEKLKKDSKIEEKEDIVKSAKF</sequence>
<evidence type="ECO:0000313" key="5">
    <source>
        <dbReference type="Proteomes" id="UP000031189"/>
    </source>
</evidence>
<reference evidence="4 5" key="1">
    <citation type="submission" date="2014-12" db="EMBL/GenBank/DDBJ databases">
        <title>Draft genome sequence of Terrisporobacter sp. 08-306576, isolated from the blood culture of a bacteremia patient.</title>
        <authorList>
            <person name="Lund L.C."/>
            <person name="Sydenham T.V."/>
            <person name="Hogh S.V."/>
            <person name="Skov M.N."/>
            <person name="Kemp M."/>
            <person name="Justesen U.S."/>
        </authorList>
    </citation>
    <scope>NUCLEOTIDE SEQUENCE [LARGE SCALE GENOMIC DNA]</scope>
    <source>
        <strain evidence="4 5">08-306576</strain>
    </source>
</reference>
<organism evidence="4 5">
    <name type="scientific">Terrisporobacter othiniensis</name>
    <dbReference type="NCBI Taxonomy" id="1577792"/>
    <lineage>
        <taxon>Bacteria</taxon>
        <taxon>Bacillati</taxon>
        <taxon>Bacillota</taxon>
        <taxon>Clostridia</taxon>
        <taxon>Peptostreptococcales</taxon>
        <taxon>Peptostreptococcaceae</taxon>
        <taxon>Terrisporobacter</taxon>
    </lineage>
</organism>
<dbReference type="Pfam" id="PF13616">
    <property type="entry name" value="Rotamase_3"/>
    <property type="match status" value="1"/>
</dbReference>
<dbReference type="GO" id="GO:0003755">
    <property type="term" value="F:peptidyl-prolyl cis-trans isomerase activity"/>
    <property type="evidence" value="ECO:0007669"/>
    <property type="project" value="UniProtKB-KW"/>
</dbReference>
<dbReference type="Proteomes" id="UP000031189">
    <property type="component" value="Unassembled WGS sequence"/>
</dbReference>
<evidence type="ECO:0000256" key="2">
    <source>
        <dbReference type="SAM" id="SignalP"/>
    </source>
</evidence>
<dbReference type="PANTHER" id="PTHR47245:SF2">
    <property type="entry name" value="PEPTIDYL-PROLYL CIS-TRANS ISOMERASE HP_0175-RELATED"/>
    <property type="match status" value="1"/>
</dbReference>
<dbReference type="InterPro" id="IPR046357">
    <property type="entry name" value="PPIase_dom_sf"/>
</dbReference>
<feature type="domain" description="PpiC" evidence="3">
    <location>
        <begin position="176"/>
        <end position="281"/>
    </location>
</feature>
<dbReference type="InterPro" id="IPR000297">
    <property type="entry name" value="PPIase_PpiC"/>
</dbReference>
<dbReference type="STRING" id="1577792.QX51_13755"/>
<dbReference type="Gene3D" id="1.10.4030.10">
    <property type="entry name" value="Porin chaperone SurA, peptide-binding domain"/>
    <property type="match status" value="1"/>
</dbReference>
<dbReference type="PANTHER" id="PTHR47245">
    <property type="entry name" value="PEPTIDYLPROLYL ISOMERASE"/>
    <property type="match status" value="1"/>
</dbReference>
<name>A0A0B3VV65_9FIRM</name>
<dbReference type="AlphaFoldDB" id="A0A0B3VV65"/>
<keyword evidence="1" id="KW-0697">Rotamase</keyword>
<proteinExistence type="predicted"/>
<gene>
    <name evidence="4" type="ORF">QX51_13755</name>
</gene>
<feature type="chain" id="PRO_5038987588" evidence="2">
    <location>
        <begin position="22"/>
        <end position="330"/>
    </location>
</feature>
<keyword evidence="2" id="KW-0732">Signal</keyword>
<dbReference type="Pfam" id="PF13624">
    <property type="entry name" value="SurA_N_3"/>
    <property type="match status" value="1"/>
</dbReference>
<dbReference type="InterPro" id="IPR023058">
    <property type="entry name" value="PPIase_PpiC_CS"/>
</dbReference>
<dbReference type="SUPFAM" id="SSF109998">
    <property type="entry name" value="Triger factor/SurA peptide-binding domain-like"/>
    <property type="match status" value="1"/>
</dbReference>
<keyword evidence="5" id="KW-1185">Reference proteome</keyword>
<dbReference type="EMBL" id="JWHR01000112">
    <property type="protein sequence ID" value="KHS56499.1"/>
    <property type="molecule type" value="Genomic_DNA"/>
</dbReference>
<dbReference type="InterPro" id="IPR050245">
    <property type="entry name" value="PrsA_foldase"/>
</dbReference>
<dbReference type="PROSITE" id="PS51257">
    <property type="entry name" value="PROKAR_LIPOPROTEIN"/>
    <property type="match status" value="1"/>
</dbReference>
<dbReference type="Gene3D" id="3.10.50.40">
    <property type="match status" value="1"/>
</dbReference>
<dbReference type="PROSITE" id="PS01096">
    <property type="entry name" value="PPIC_PPIASE_1"/>
    <property type="match status" value="1"/>
</dbReference>